<reference evidence="3" key="2">
    <citation type="submission" date="2013-07" db="EMBL/GenBank/DDBJ databases">
        <authorList>
            <consortium name="The Broad Institute Genome Sequencing Platform"/>
            <person name="Cuomo C."/>
            <person name="Litvintseva A."/>
            <person name="Chen Y."/>
            <person name="Heitman J."/>
            <person name="Sun S."/>
            <person name="Springer D."/>
            <person name="Dromer F."/>
            <person name="Young S.K."/>
            <person name="Zeng Q."/>
            <person name="Gargeya S."/>
            <person name="Fitzgerald M."/>
            <person name="Abouelleil A."/>
            <person name="Alvarado L."/>
            <person name="Berlin A.M."/>
            <person name="Chapman S.B."/>
            <person name="Dewar J."/>
            <person name="Goldberg J."/>
            <person name="Griggs A."/>
            <person name="Gujja S."/>
            <person name="Hansen M."/>
            <person name="Howarth C."/>
            <person name="Imamovic A."/>
            <person name="Larimer J."/>
            <person name="McCowan C."/>
            <person name="Murphy C."/>
            <person name="Pearson M."/>
            <person name="Priest M."/>
            <person name="Roberts A."/>
            <person name="Saif S."/>
            <person name="Shea T."/>
            <person name="Sykes S."/>
            <person name="Wortman J."/>
            <person name="Nusbaum C."/>
            <person name="Birren B."/>
        </authorList>
    </citation>
    <scope>NUCLEOTIDE SEQUENCE</scope>
    <source>
        <strain evidence="3">CBS 10117</strain>
    </source>
</reference>
<accession>A0A1A5ZYA4</accession>
<dbReference type="Pfam" id="PF08592">
    <property type="entry name" value="Anthrone_oxy"/>
    <property type="match status" value="1"/>
</dbReference>
<dbReference type="EMBL" id="KI894034">
    <property type="protein sequence ID" value="OBR82789.1"/>
    <property type="molecule type" value="Genomic_DNA"/>
</dbReference>
<proteinExistence type="predicted"/>
<feature type="transmembrane region" description="Helical" evidence="1">
    <location>
        <begin position="148"/>
        <end position="167"/>
    </location>
</feature>
<reference evidence="2" key="1">
    <citation type="submission" date="2013-07" db="EMBL/GenBank/DDBJ databases">
        <title>The Genome Sequence of Cryptococcus dejecticola CBS10117.</title>
        <authorList>
            <consortium name="The Broad Institute Genome Sequencing Platform"/>
            <person name="Cuomo C."/>
            <person name="Litvintseva A."/>
            <person name="Chen Y."/>
            <person name="Heitman J."/>
            <person name="Sun S."/>
            <person name="Springer D."/>
            <person name="Dromer F."/>
            <person name="Young S.K."/>
            <person name="Zeng Q."/>
            <person name="Gargeya S."/>
            <person name="Fitzgerald M."/>
            <person name="Abouelleil A."/>
            <person name="Alvarado L."/>
            <person name="Berlin A.M."/>
            <person name="Chapman S.B."/>
            <person name="Dewar J."/>
            <person name="Goldberg J."/>
            <person name="Griggs A."/>
            <person name="Gujja S."/>
            <person name="Hansen M."/>
            <person name="Howarth C."/>
            <person name="Imamovic A."/>
            <person name="Larimer J."/>
            <person name="McCowan C."/>
            <person name="Murphy C."/>
            <person name="Pearson M."/>
            <person name="Priest M."/>
            <person name="Roberts A."/>
            <person name="Saif S."/>
            <person name="Shea T."/>
            <person name="Sykes S."/>
            <person name="Wortman J."/>
            <person name="Nusbaum C."/>
            <person name="Birren B."/>
        </authorList>
    </citation>
    <scope>NUCLEOTIDE SEQUENCE [LARGE SCALE GENOMIC DNA]</scope>
    <source>
        <strain evidence="2">CBS 10117</strain>
    </source>
</reference>
<keyword evidence="1" id="KW-1133">Transmembrane helix</keyword>
<evidence type="ECO:0000313" key="3">
    <source>
        <dbReference type="EMBL" id="WWC64334.1"/>
    </source>
</evidence>
<evidence type="ECO:0000313" key="2">
    <source>
        <dbReference type="EMBL" id="OBR82789.1"/>
    </source>
</evidence>
<dbReference type="Proteomes" id="UP000078595">
    <property type="component" value="Chromosome 9"/>
</dbReference>
<dbReference type="InterPro" id="IPR013901">
    <property type="entry name" value="Anthrone_oxy"/>
</dbReference>
<gene>
    <name evidence="2" type="ORF">I303_06346</name>
    <name evidence="3" type="ORF">I303_106944</name>
</gene>
<dbReference type="GeneID" id="28970045"/>
<dbReference type="RefSeq" id="XP_018260631.1">
    <property type="nucleotide sequence ID" value="XM_018409628.1"/>
</dbReference>
<dbReference type="KEGG" id="kdj:28970045"/>
<feature type="transmembrane region" description="Helical" evidence="1">
    <location>
        <begin position="88"/>
        <end position="105"/>
    </location>
</feature>
<protein>
    <recommendedName>
        <fullName evidence="5">DUF1772 domain-containing protein</fullName>
    </recommendedName>
</protein>
<evidence type="ECO:0000313" key="4">
    <source>
        <dbReference type="Proteomes" id="UP000078595"/>
    </source>
</evidence>
<dbReference type="EMBL" id="CP144538">
    <property type="protein sequence ID" value="WWC64334.1"/>
    <property type="molecule type" value="Genomic_DNA"/>
</dbReference>
<dbReference type="VEuPathDB" id="FungiDB:I303_06346"/>
<name>A0A1A5ZYA4_9TREE</name>
<dbReference type="OrthoDB" id="5954308at2759"/>
<organism evidence="2">
    <name type="scientific">Kwoniella dejecticola CBS 10117</name>
    <dbReference type="NCBI Taxonomy" id="1296121"/>
    <lineage>
        <taxon>Eukaryota</taxon>
        <taxon>Fungi</taxon>
        <taxon>Dikarya</taxon>
        <taxon>Basidiomycota</taxon>
        <taxon>Agaricomycotina</taxon>
        <taxon>Tremellomycetes</taxon>
        <taxon>Tremellales</taxon>
        <taxon>Cryptococcaceae</taxon>
        <taxon>Kwoniella</taxon>
    </lineage>
</organism>
<keyword evidence="4" id="KW-1185">Reference proteome</keyword>
<sequence length="168" mass="18138">MDISAILLAASITSSSYTYWCNVGNGINGIMPLIQGRLGHLDIPVLQKVEAWEKASAGGHRAYVPSALISIGLNLAGAYVTPHQLSRTILLIASALGVAFVPYSISIHPTMDKLKALMNGNLLVDKADGSEEGKEAFRLMTKWETLQAVRTTLFGVIWGLTLWAVFLL</sequence>
<evidence type="ECO:0008006" key="5">
    <source>
        <dbReference type="Google" id="ProtNLM"/>
    </source>
</evidence>
<dbReference type="AlphaFoldDB" id="A0A1A5ZYA4"/>
<evidence type="ECO:0000256" key="1">
    <source>
        <dbReference type="SAM" id="Phobius"/>
    </source>
</evidence>
<reference evidence="3" key="3">
    <citation type="submission" date="2024-02" db="EMBL/GenBank/DDBJ databases">
        <title>Comparative genomics of Cryptococcus and Kwoniella reveals pathogenesis evolution and contrasting modes of karyotype evolution via chromosome fusion or intercentromeric recombination.</title>
        <authorList>
            <person name="Coelho M.A."/>
            <person name="David-Palma M."/>
            <person name="Shea T."/>
            <person name="Bowers K."/>
            <person name="McGinley-Smith S."/>
            <person name="Mohammad A.W."/>
            <person name="Gnirke A."/>
            <person name="Yurkov A.M."/>
            <person name="Nowrousian M."/>
            <person name="Sun S."/>
            <person name="Cuomo C.A."/>
            <person name="Heitman J."/>
        </authorList>
    </citation>
    <scope>NUCLEOTIDE SEQUENCE</scope>
    <source>
        <strain evidence="3">CBS 10117</strain>
    </source>
</reference>
<keyword evidence="1" id="KW-0472">Membrane</keyword>
<keyword evidence="1" id="KW-0812">Transmembrane</keyword>